<dbReference type="AlphaFoldDB" id="A0A3M7SGN6"/>
<proteinExistence type="predicted"/>
<sequence length="79" mass="9281">MYSLSKLCFLSVQTLTNKDSFLIKSKNNVSILNFCSNQGSFSDTYIKYYIVRLTIFRNMQIDMVTLRKGKFYKKNDSKV</sequence>
<name>A0A3M7SGN6_BRAPC</name>
<dbReference type="EMBL" id="REGN01001396">
    <property type="protein sequence ID" value="RNA34941.1"/>
    <property type="molecule type" value="Genomic_DNA"/>
</dbReference>
<protein>
    <submittedName>
        <fullName evidence="1">Uncharacterized protein</fullName>
    </submittedName>
</protein>
<organism evidence="1 2">
    <name type="scientific">Brachionus plicatilis</name>
    <name type="common">Marine rotifer</name>
    <name type="synonym">Brachionus muelleri</name>
    <dbReference type="NCBI Taxonomy" id="10195"/>
    <lineage>
        <taxon>Eukaryota</taxon>
        <taxon>Metazoa</taxon>
        <taxon>Spiralia</taxon>
        <taxon>Gnathifera</taxon>
        <taxon>Rotifera</taxon>
        <taxon>Eurotatoria</taxon>
        <taxon>Monogononta</taxon>
        <taxon>Pseudotrocha</taxon>
        <taxon>Ploima</taxon>
        <taxon>Brachionidae</taxon>
        <taxon>Brachionus</taxon>
    </lineage>
</organism>
<keyword evidence="2" id="KW-1185">Reference proteome</keyword>
<dbReference type="Proteomes" id="UP000276133">
    <property type="component" value="Unassembled WGS sequence"/>
</dbReference>
<reference evidence="1 2" key="1">
    <citation type="journal article" date="2018" name="Sci. Rep.">
        <title>Genomic signatures of local adaptation to the degree of environmental predictability in rotifers.</title>
        <authorList>
            <person name="Franch-Gras L."/>
            <person name="Hahn C."/>
            <person name="Garcia-Roger E.M."/>
            <person name="Carmona M.J."/>
            <person name="Serra M."/>
            <person name="Gomez A."/>
        </authorList>
    </citation>
    <scope>NUCLEOTIDE SEQUENCE [LARGE SCALE GENOMIC DNA]</scope>
    <source>
        <strain evidence="1">HYR1</strain>
    </source>
</reference>
<accession>A0A3M7SGN6</accession>
<gene>
    <name evidence="1" type="ORF">BpHYR1_032377</name>
</gene>
<comment type="caution">
    <text evidence="1">The sequence shown here is derived from an EMBL/GenBank/DDBJ whole genome shotgun (WGS) entry which is preliminary data.</text>
</comment>
<evidence type="ECO:0000313" key="1">
    <source>
        <dbReference type="EMBL" id="RNA34941.1"/>
    </source>
</evidence>
<evidence type="ECO:0000313" key="2">
    <source>
        <dbReference type="Proteomes" id="UP000276133"/>
    </source>
</evidence>